<evidence type="ECO:0000256" key="9">
    <source>
        <dbReference type="ARBA" id="ARBA00022857"/>
    </source>
</evidence>
<evidence type="ECO:0000256" key="8">
    <source>
        <dbReference type="ARBA" id="ARBA00022827"/>
    </source>
</evidence>
<evidence type="ECO:0000256" key="6">
    <source>
        <dbReference type="ARBA" id="ARBA00022618"/>
    </source>
</evidence>
<dbReference type="Pfam" id="PF02873">
    <property type="entry name" value="MurB_C"/>
    <property type="match status" value="1"/>
</dbReference>
<evidence type="ECO:0000313" key="18">
    <source>
        <dbReference type="EMBL" id="PIE33216.1"/>
    </source>
</evidence>
<dbReference type="InterPro" id="IPR011601">
    <property type="entry name" value="MurB_C"/>
</dbReference>
<comment type="similarity">
    <text evidence="16">Belongs to the MurB family.</text>
</comment>
<accession>A0A2G6KBZ3</accession>
<dbReference type="SUPFAM" id="SSF56176">
    <property type="entry name" value="FAD-binding/transporter-associated domain-like"/>
    <property type="match status" value="1"/>
</dbReference>
<dbReference type="InterPro" id="IPR016167">
    <property type="entry name" value="FAD-bd_PCMH_sub1"/>
</dbReference>
<evidence type="ECO:0000256" key="4">
    <source>
        <dbReference type="ARBA" id="ARBA00004752"/>
    </source>
</evidence>
<dbReference type="GO" id="GO:0008360">
    <property type="term" value="P:regulation of cell shape"/>
    <property type="evidence" value="ECO:0007669"/>
    <property type="project" value="UniProtKB-KW"/>
</dbReference>
<dbReference type="HAMAP" id="MF_00037">
    <property type="entry name" value="MurB"/>
    <property type="match status" value="1"/>
</dbReference>
<dbReference type="InterPro" id="IPR036635">
    <property type="entry name" value="MurB_C_sf"/>
</dbReference>
<dbReference type="Proteomes" id="UP000230821">
    <property type="component" value="Unassembled WGS sequence"/>
</dbReference>
<dbReference type="AlphaFoldDB" id="A0A2G6KBZ3"/>
<feature type="active site" description="Proton donor" evidence="16">
    <location>
        <position position="241"/>
    </location>
</feature>
<dbReference type="EC" id="1.3.1.98" evidence="16"/>
<comment type="cofactor">
    <cofactor evidence="1 16">
        <name>FAD</name>
        <dbReference type="ChEBI" id="CHEBI:57692"/>
    </cofactor>
</comment>
<dbReference type="Gene3D" id="3.30.43.10">
    <property type="entry name" value="Uridine Diphospho-n-acetylenolpyruvylglucosamine Reductase, domain 2"/>
    <property type="match status" value="1"/>
</dbReference>
<name>A0A2G6KBZ3_9BACT</name>
<sequence>MIDLKIHEHYPLREITTFRIGGTARYFIEIHSVNELLSALHFSRVSHLQFYIVGEGSNLFVSDRGFDGLILKMRLLGREIVEEDAQSVLVKSAAGESWDEFVAHTVNAGWWGIENLSFIPGSTGAFAVQNVGAYGQEASDVIEYIDAYDVETRSRERLVLEECKFSYRTSIFNSQIRARYIILNTFFRLQKYGRPVLEYSELQRALGGVQGAPTLQDIREAIGEIRWRKLPDIEELGSAGSFFKNFFLTPEEFRLVCTRLARHVGSKASKQVAERCKRVNANELTAIKLPTALLLDVCGLQGLRVGGAALYHKHPLIIVNETGNATASDVMKLVKHVRHRISRNTGLQIVPEPNLLGFTSEELREYFGVSA</sequence>
<reference evidence="18 19" key="1">
    <citation type="submission" date="2017-10" db="EMBL/GenBank/DDBJ databases">
        <title>Novel microbial diversity and functional potential in the marine mammal oral microbiome.</title>
        <authorList>
            <person name="Dudek N.K."/>
            <person name="Sun C.L."/>
            <person name="Burstein D."/>
            <person name="Kantor R.S."/>
            <person name="Aliaga Goltsman D.S."/>
            <person name="Bik E.M."/>
            <person name="Thomas B.C."/>
            <person name="Banfield J.F."/>
            <person name="Relman D.A."/>
        </authorList>
    </citation>
    <scope>NUCLEOTIDE SEQUENCE [LARGE SCALE GENOMIC DNA]</scope>
    <source>
        <strain evidence="18">DOLJORAL78_47_16</strain>
    </source>
</reference>
<evidence type="ECO:0000259" key="17">
    <source>
        <dbReference type="PROSITE" id="PS51387"/>
    </source>
</evidence>
<comment type="subcellular location">
    <subcellularLocation>
        <location evidence="3 16">Cytoplasm</location>
    </subcellularLocation>
</comment>
<evidence type="ECO:0000256" key="7">
    <source>
        <dbReference type="ARBA" id="ARBA00022630"/>
    </source>
</evidence>
<dbReference type="Gene3D" id="3.90.78.10">
    <property type="entry name" value="UDP-N-acetylenolpyruvoylglucosamine reductase, C-terminal domain"/>
    <property type="match status" value="1"/>
</dbReference>
<evidence type="ECO:0000256" key="1">
    <source>
        <dbReference type="ARBA" id="ARBA00001974"/>
    </source>
</evidence>
<feature type="domain" description="FAD-binding PCMH-type" evidence="17">
    <location>
        <begin position="19"/>
        <end position="192"/>
    </location>
</feature>
<keyword evidence="12 16" id="KW-0560">Oxidoreductase</keyword>
<feature type="active site" evidence="16">
    <location>
        <position position="168"/>
    </location>
</feature>
<evidence type="ECO:0000256" key="13">
    <source>
        <dbReference type="ARBA" id="ARBA00023306"/>
    </source>
</evidence>
<dbReference type="InterPro" id="IPR003170">
    <property type="entry name" value="MurB"/>
</dbReference>
<dbReference type="InterPro" id="IPR006094">
    <property type="entry name" value="Oxid_FAD_bind_N"/>
</dbReference>
<dbReference type="EMBL" id="PDSK01000102">
    <property type="protein sequence ID" value="PIE33216.1"/>
    <property type="molecule type" value="Genomic_DNA"/>
</dbReference>
<dbReference type="Pfam" id="PF01565">
    <property type="entry name" value="FAD_binding_4"/>
    <property type="match status" value="1"/>
</dbReference>
<dbReference type="InterPro" id="IPR016166">
    <property type="entry name" value="FAD-bd_PCMH"/>
</dbReference>
<keyword evidence="7 16" id="KW-0285">Flavoprotein</keyword>
<comment type="pathway">
    <text evidence="4 16">Cell wall biogenesis; peptidoglycan biosynthesis.</text>
</comment>
<dbReference type="Gene3D" id="3.30.465.10">
    <property type="match status" value="1"/>
</dbReference>
<evidence type="ECO:0000256" key="14">
    <source>
        <dbReference type="ARBA" id="ARBA00023316"/>
    </source>
</evidence>
<evidence type="ECO:0000256" key="3">
    <source>
        <dbReference type="ARBA" id="ARBA00004496"/>
    </source>
</evidence>
<dbReference type="GO" id="GO:0009252">
    <property type="term" value="P:peptidoglycan biosynthetic process"/>
    <property type="evidence" value="ECO:0007669"/>
    <property type="project" value="UniProtKB-UniRule"/>
</dbReference>
<keyword evidence="8 16" id="KW-0274">FAD</keyword>
<dbReference type="SUPFAM" id="SSF56194">
    <property type="entry name" value="Uridine diphospho-N-Acetylenolpyruvylglucosamine reductase, MurB, C-terminal domain"/>
    <property type="match status" value="1"/>
</dbReference>
<dbReference type="InterPro" id="IPR036318">
    <property type="entry name" value="FAD-bd_PCMH-like_sf"/>
</dbReference>
<evidence type="ECO:0000256" key="12">
    <source>
        <dbReference type="ARBA" id="ARBA00023002"/>
    </source>
</evidence>
<evidence type="ECO:0000256" key="11">
    <source>
        <dbReference type="ARBA" id="ARBA00022984"/>
    </source>
</evidence>
<dbReference type="PANTHER" id="PTHR21071:SF4">
    <property type="entry name" value="UDP-N-ACETYLENOLPYRUVOYLGLUCOSAMINE REDUCTASE"/>
    <property type="match status" value="1"/>
</dbReference>
<keyword evidence="11 16" id="KW-0573">Peptidoglycan synthesis</keyword>
<dbReference type="NCBIfam" id="NF010478">
    <property type="entry name" value="PRK13903.1"/>
    <property type="match status" value="1"/>
</dbReference>
<dbReference type="GO" id="GO:0008762">
    <property type="term" value="F:UDP-N-acetylmuramate dehydrogenase activity"/>
    <property type="evidence" value="ECO:0007669"/>
    <property type="project" value="UniProtKB-UniRule"/>
</dbReference>
<evidence type="ECO:0000256" key="10">
    <source>
        <dbReference type="ARBA" id="ARBA00022960"/>
    </source>
</evidence>
<dbReference type="PANTHER" id="PTHR21071">
    <property type="entry name" value="UDP-N-ACETYLENOLPYRUVOYLGLUCOSAMINE REDUCTASE"/>
    <property type="match status" value="1"/>
</dbReference>
<proteinExistence type="inferred from homology"/>
<comment type="catalytic activity">
    <reaction evidence="15 16">
        <text>UDP-N-acetyl-alpha-D-muramate + NADP(+) = UDP-N-acetyl-3-O-(1-carboxyvinyl)-alpha-D-glucosamine + NADPH + H(+)</text>
        <dbReference type="Rhea" id="RHEA:12248"/>
        <dbReference type="ChEBI" id="CHEBI:15378"/>
        <dbReference type="ChEBI" id="CHEBI:57783"/>
        <dbReference type="ChEBI" id="CHEBI:58349"/>
        <dbReference type="ChEBI" id="CHEBI:68483"/>
        <dbReference type="ChEBI" id="CHEBI:70757"/>
        <dbReference type="EC" id="1.3.1.98"/>
    </reaction>
</comment>
<dbReference type="PROSITE" id="PS51387">
    <property type="entry name" value="FAD_PCMH"/>
    <property type="match status" value="1"/>
</dbReference>
<dbReference type="UniPathway" id="UPA00219"/>
<evidence type="ECO:0000256" key="5">
    <source>
        <dbReference type="ARBA" id="ARBA00022490"/>
    </source>
</evidence>
<protein>
    <recommendedName>
        <fullName evidence="16">UDP-N-acetylenolpyruvoylglucosamine reductase</fullName>
        <ecNumber evidence="16">1.3.1.98</ecNumber>
    </recommendedName>
    <alternativeName>
        <fullName evidence="16">UDP-N-acetylmuramate dehydrogenase</fullName>
    </alternativeName>
</protein>
<evidence type="ECO:0000256" key="2">
    <source>
        <dbReference type="ARBA" id="ARBA00003921"/>
    </source>
</evidence>
<comment type="caution">
    <text evidence="18">The sequence shown here is derived from an EMBL/GenBank/DDBJ whole genome shotgun (WGS) entry which is preliminary data.</text>
</comment>
<gene>
    <name evidence="16" type="primary">murB</name>
    <name evidence="18" type="ORF">CSA56_12910</name>
</gene>
<dbReference type="NCBIfam" id="TIGR00179">
    <property type="entry name" value="murB"/>
    <property type="match status" value="1"/>
</dbReference>
<dbReference type="InterPro" id="IPR016169">
    <property type="entry name" value="FAD-bd_PCMH_sub2"/>
</dbReference>
<feature type="active site" evidence="16">
    <location>
        <position position="352"/>
    </location>
</feature>
<organism evidence="18 19">
    <name type="scientific">candidate division KSB3 bacterium</name>
    <dbReference type="NCBI Taxonomy" id="2044937"/>
    <lineage>
        <taxon>Bacteria</taxon>
        <taxon>candidate division KSB3</taxon>
    </lineage>
</organism>
<evidence type="ECO:0000256" key="15">
    <source>
        <dbReference type="ARBA" id="ARBA00048914"/>
    </source>
</evidence>
<dbReference type="GO" id="GO:0071949">
    <property type="term" value="F:FAD binding"/>
    <property type="evidence" value="ECO:0007669"/>
    <property type="project" value="InterPro"/>
</dbReference>
<keyword evidence="6 16" id="KW-0132">Cell division</keyword>
<dbReference type="NCBIfam" id="NF000755">
    <property type="entry name" value="PRK00046.1"/>
    <property type="match status" value="1"/>
</dbReference>
<dbReference type="GO" id="GO:0051301">
    <property type="term" value="P:cell division"/>
    <property type="evidence" value="ECO:0007669"/>
    <property type="project" value="UniProtKB-KW"/>
</dbReference>
<dbReference type="GO" id="GO:0071555">
    <property type="term" value="P:cell wall organization"/>
    <property type="evidence" value="ECO:0007669"/>
    <property type="project" value="UniProtKB-KW"/>
</dbReference>
<keyword evidence="10 16" id="KW-0133">Cell shape</keyword>
<evidence type="ECO:0000256" key="16">
    <source>
        <dbReference type="HAMAP-Rule" id="MF_00037"/>
    </source>
</evidence>
<dbReference type="GO" id="GO:0005829">
    <property type="term" value="C:cytosol"/>
    <property type="evidence" value="ECO:0007669"/>
    <property type="project" value="TreeGrafter"/>
</dbReference>
<keyword evidence="14 16" id="KW-0961">Cell wall biogenesis/degradation</keyword>
<comment type="function">
    <text evidence="2 16">Cell wall formation.</text>
</comment>
<evidence type="ECO:0000313" key="19">
    <source>
        <dbReference type="Proteomes" id="UP000230821"/>
    </source>
</evidence>
<keyword evidence="9 16" id="KW-0521">NADP</keyword>
<keyword evidence="13 16" id="KW-0131">Cell cycle</keyword>
<keyword evidence="5 16" id="KW-0963">Cytoplasm</keyword>